<gene>
    <name evidence="4" type="ORF">BSOLF_0164</name>
</gene>
<keyword evidence="2" id="KW-1278">Translocase</keyword>
<evidence type="ECO:0000256" key="1">
    <source>
        <dbReference type="ARBA" id="ARBA00022475"/>
    </source>
</evidence>
<keyword evidence="3" id="KW-0472">Membrane</keyword>
<dbReference type="GO" id="GO:0055052">
    <property type="term" value="C:ATP-binding cassette (ABC) transporter complex, substrate-binding subunit-containing"/>
    <property type="evidence" value="ECO:0007669"/>
    <property type="project" value="TreeGrafter"/>
</dbReference>
<dbReference type="Proteomes" id="UP000244338">
    <property type="component" value="Unassembled WGS sequence"/>
</dbReference>
<evidence type="ECO:0000256" key="3">
    <source>
        <dbReference type="ARBA" id="ARBA00023136"/>
    </source>
</evidence>
<proteinExistence type="predicted"/>
<sequence length="179" mass="20495">MFVTHDQAEAMALADHIAVLHNGFLEQIAPPDELFLRPQTPFVATFVGRAVLFPGRWEANRFYPEGWIGSQDGMGMNETFWEGRTVAQAFKRTNVFPIRPDEWMLCKHEPGIPVKIIVREYAGITVRFTVLRENARNSKDEPLSWNILSTPGVLYQEGETLYARPRFVHKGTMLTEDKC</sequence>
<dbReference type="GO" id="GO:0005524">
    <property type="term" value="F:ATP binding"/>
    <property type="evidence" value="ECO:0007669"/>
    <property type="project" value="UniProtKB-KW"/>
</dbReference>
<keyword evidence="1" id="KW-1003">Cell membrane</keyword>
<dbReference type="EMBL" id="PEBX01000188">
    <property type="protein sequence ID" value="PTQ55125.1"/>
    <property type="molecule type" value="Genomic_DNA"/>
</dbReference>
<protein>
    <submittedName>
        <fullName evidence="4">Putrescine transport ATP-binding protein PotA</fullName>
    </submittedName>
</protein>
<dbReference type="GO" id="GO:0016887">
    <property type="term" value="F:ATP hydrolysis activity"/>
    <property type="evidence" value="ECO:0007669"/>
    <property type="project" value="InterPro"/>
</dbReference>
<evidence type="ECO:0000256" key="2">
    <source>
        <dbReference type="ARBA" id="ARBA00022967"/>
    </source>
</evidence>
<dbReference type="InterPro" id="IPR047641">
    <property type="entry name" value="ABC_transpr_MalK/UgpC-like"/>
</dbReference>
<name>A0A2R6XXH6_9BACL</name>
<organism evidence="4 5">
    <name type="scientific">Candidatus Carbonibacillus altaicus</name>
    <dbReference type="NCBI Taxonomy" id="2163959"/>
    <lineage>
        <taxon>Bacteria</taxon>
        <taxon>Bacillati</taxon>
        <taxon>Bacillota</taxon>
        <taxon>Bacilli</taxon>
        <taxon>Bacillales</taxon>
        <taxon>Candidatus Carbonibacillus</taxon>
    </lineage>
</organism>
<comment type="caution">
    <text evidence="4">The sequence shown here is derived from an EMBL/GenBank/DDBJ whole genome shotgun (WGS) entry which is preliminary data.</text>
</comment>
<accession>A0A2R6XXH6</accession>
<reference evidence="5" key="1">
    <citation type="journal article" date="2018" name="Sci. Rep.">
        <title>Lignite coal burning seam in the remote Altai Mountains harbors a hydrogen-driven thermophilic microbial community.</title>
        <authorList>
            <person name="Kadnikov V.V."/>
            <person name="Mardanov A.V."/>
            <person name="Ivasenko D.A."/>
            <person name="Antsiferov D.V."/>
            <person name="Beletsky A.V."/>
            <person name="Karnachuk O.V."/>
            <person name="Ravin N.V."/>
        </authorList>
    </citation>
    <scope>NUCLEOTIDE SEQUENCE [LARGE SCALE GENOMIC DNA]</scope>
</reference>
<dbReference type="SUPFAM" id="SSF52540">
    <property type="entry name" value="P-loop containing nucleoside triphosphate hydrolases"/>
    <property type="match status" value="1"/>
</dbReference>
<dbReference type="AlphaFoldDB" id="A0A2R6XXH6"/>
<dbReference type="InterPro" id="IPR027417">
    <property type="entry name" value="P-loop_NTPase"/>
</dbReference>
<keyword evidence="4" id="KW-0547">Nucleotide-binding</keyword>
<dbReference type="PANTHER" id="PTHR43875:SF15">
    <property type="entry name" value="TREHALOSE IMPORT ATP-BINDING PROTEIN SUGC"/>
    <property type="match status" value="1"/>
</dbReference>
<keyword evidence="4" id="KW-0067">ATP-binding</keyword>
<evidence type="ECO:0000313" key="4">
    <source>
        <dbReference type="EMBL" id="PTQ55125.1"/>
    </source>
</evidence>
<evidence type="ECO:0000313" key="5">
    <source>
        <dbReference type="Proteomes" id="UP000244338"/>
    </source>
</evidence>
<dbReference type="Gene3D" id="3.40.50.300">
    <property type="entry name" value="P-loop containing nucleotide triphosphate hydrolases"/>
    <property type="match status" value="1"/>
</dbReference>
<dbReference type="PANTHER" id="PTHR43875">
    <property type="entry name" value="MALTODEXTRIN IMPORT ATP-BINDING PROTEIN MSMX"/>
    <property type="match status" value="1"/>
</dbReference>